<name>A0A382X6K0_9ZZZZ</name>
<accession>A0A382X6K0</accession>
<organism evidence="1">
    <name type="scientific">marine metagenome</name>
    <dbReference type="NCBI Taxonomy" id="408172"/>
    <lineage>
        <taxon>unclassified sequences</taxon>
        <taxon>metagenomes</taxon>
        <taxon>ecological metagenomes</taxon>
    </lineage>
</organism>
<sequence length="68" mass="7797">MNEDNLNMEIRKFLKKVGITSQRIIENHIHEADKKGTIKAGDEIELKMTLSIENFQSSNIIDGKIIIE</sequence>
<evidence type="ECO:0000313" key="1">
    <source>
        <dbReference type="EMBL" id="SVD65978.1"/>
    </source>
</evidence>
<dbReference type="AlphaFoldDB" id="A0A382X6K0"/>
<reference evidence="1" key="1">
    <citation type="submission" date="2018-05" db="EMBL/GenBank/DDBJ databases">
        <authorList>
            <person name="Lanie J.A."/>
            <person name="Ng W.-L."/>
            <person name="Kazmierczak K.M."/>
            <person name="Andrzejewski T.M."/>
            <person name="Davidsen T.M."/>
            <person name="Wayne K.J."/>
            <person name="Tettelin H."/>
            <person name="Glass J.I."/>
            <person name="Rusch D."/>
            <person name="Podicherti R."/>
            <person name="Tsui H.-C.T."/>
            <person name="Winkler M.E."/>
        </authorList>
    </citation>
    <scope>NUCLEOTIDE SEQUENCE</scope>
</reference>
<dbReference type="Pfam" id="PF20104">
    <property type="entry name" value="DUF6494"/>
    <property type="match status" value="1"/>
</dbReference>
<gene>
    <name evidence="1" type="ORF">METZ01_LOCUS418832</name>
</gene>
<proteinExistence type="predicted"/>
<dbReference type="InterPro" id="IPR045471">
    <property type="entry name" value="DUF6494"/>
</dbReference>
<protein>
    <submittedName>
        <fullName evidence="1">Uncharacterized protein</fullName>
    </submittedName>
</protein>
<dbReference type="EMBL" id="UINC01164893">
    <property type="protein sequence ID" value="SVD65978.1"/>
    <property type="molecule type" value="Genomic_DNA"/>
</dbReference>